<evidence type="ECO:0000313" key="17">
    <source>
        <dbReference type="Proteomes" id="UP000530564"/>
    </source>
</evidence>
<keyword evidence="5 11" id="KW-0812">Transmembrane</keyword>
<dbReference type="InterPro" id="IPR006311">
    <property type="entry name" value="TAT_signal"/>
</dbReference>
<dbReference type="Proteomes" id="UP000530564">
    <property type="component" value="Unassembled WGS sequence"/>
</dbReference>
<evidence type="ECO:0000256" key="3">
    <source>
        <dbReference type="ARBA" id="ARBA00022452"/>
    </source>
</evidence>
<feature type="domain" description="TonB-dependent receptor-like beta-barrel" evidence="14">
    <location>
        <begin position="288"/>
        <end position="671"/>
    </location>
</feature>
<gene>
    <name evidence="16" type="ORF">GGQ61_001393</name>
</gene>
<evidence type="ECO:0000256" key="9">
    <source>
        <dbReference type="ARBA" id="ARBA00023136"/>
    </source>
</evidence>
<evidence type="ECO:0000256" key="1">
    <source>
        <dbReference type="ARBA" id="ARBA00004571"/>
    </source>
</evidence>
<protein>
    <submittedName>
        <fullName evidence="16">Iron complex outermembrane receptor protein</fullName>
    </submittedName>
</protein>
<dbReference type="Gene3D" id="2.40.170.20">
    <property type="entry name" value="TonB-dependent receptor, beta-barrel domain"/>
    <property type="match status" value="1"/>
</dbReference>
<dbReference type="AlphaFoldDB" id="A0A839ZWI8"/>
<dbReference type="PANTHER" id="PTHR32552">
    <property type="entry name" value="FERRICHROME IRON RECEPTOR-RELATED"/>
    <property type="match status" value="1"/>
</dbReference>
<dbReference type="PROSITE" id="PS52016">
    <property type="entry name" value="TONB_DEPENDENT_REC_3"/>
    <property type="match status" value="1"/>
</dbReference>
<keyword evidence="13" id="KW-0732">Signal</keyword>
<evidence type="ECO:0000256" key="8">
    <source>
        <dbReference type="ARBA" id="ARBA00023077"/>
    </source>
</evidence>
<evidence type="ECO:0000256" key="7">
    <source>
        <dbReference type="ARBA" id="ARBA00023065"/>
    </source>
</evidence>
<comment type="subcellular location">
    <subcellularLocation>
        <location evidence="1 11">Cell outer membrane</location>
        <topology evidence="1 11">Multi-pass membrane protein</topology>
    </subcellularLocation>
</comment>
<evidence type="ECO:0000259" key="15">
    <source>
        <dbReference type="Pfam" id="PF07715"/>
    </source>
</evidence>
<feature type="signal peptide" evidence="13">
    <location>
        <begin position="1"/>
        <end position="30"/>
    </location>
</feature>
<evidence type="ECO:0000256" key="4">
    <source>
        <dbReference type="ARBA" id="ARBA00022496"/>
    </source>
</evidence>
<dbReference type="GO" id="GO:0009279">
    <property type="term" value="C:cell outer membrane"/>
    <property type="evidence" value="ECO:0007669"/>
    <property type="project" value="UniProtKB-SubCell"/>
</dbReference>
<dbReference type="SUPFAM" id="SSF56935">
    <property type="entry name" value="Porins"/>
    <property type="match status" value="1"/>
</dbReference>
<accession>A0A839ZWI8</accession>
<reference evidence="16 17" key="1">
    <citation type="submission" date="2020-08" db="EMBL/GenBank/DDBJ databases">
        <title>Genomic Encyclopedia of Type Strains, Phase IV (KMG-IV): sequencing the most valuable type-strain genomes for metagenomic binning, comparative biology and taxonomic classification.</title>
        <authorList>
            <person name="Goeker M."/>
        </authorList>
    </citation>
    <scope>NUCLEOTIDE SEQUENCE [LARGE SCALE GENOMIC DNA]</scope>
    <source>
        <strain evidence="16 17">DSM 21793</strain>
    </source>
</reference>
<dbReference type="PANTHER" id="PTHR32552:SF81">
    <property type="entry name" value="TONB-DEPENDENT OUTER MEMBRANE RECEPTOR"/>
    <property type="match status" value="1"/>
</dbReference>
<evidence type="ECO:0000313" key="16">
    <source>
        <dbReference type="EMBL" id="MBB3890676.1"/>
    </source>
</evidence>
<keyword evidence="9 11" id="KW-0472">Membrane</keyword>
<evidence type="ECO:0000256" key="12">
    <source>
        <dbReference type="RuleBase" id="RU003357"/>
    </source>
</evidence>
<evidence type="ECO:0000259" key="14">
    <source>
        <dbReference type="Pfam" id="PF00593"/>
    </source>
</evidence>
<dbReference type="InterPro" id="IPR039426">
    <property type="entry name" value="TonB-dep_rcpt-like"/>
</dbReference>
<dbReference type="InterPro" id="IPR000531">
    <property type="entry name" value="Beta-barrel_TonB"/>
</dbReference>
<evidence type="ECO:0000256" key="13">
    <source>
        <dbReference type="SAM" id="SignalP"/>
    </source>
</evidence>
<dbReference type="GO" id="GO:0006826">
    <property type="term" value="P:iron ion transport"/>
    <property type="evidence" value="ECO:0007669"/>
    <property type="project" value="UniProtKB-KW"/>
</dbReference>
<evidence type="ECO:0000256" key="6">
    <source>
        <dbReference type="ARBA" id="ARBA00023004"/>
    </source>
</evidence>
<feature type="chain" id="PRO_5032983816" evidence="13">
    <location>
        <begin position="31"/>
        <end position="746"/>
    </location>
</feature>
<evidence type="ECO:0000256" key="11">
    <source>
        <dbReference type="PROSITE-ProRule" id="PRU01360"/>
    </source>
</evidence>
<evidence type="ECO:0000256" key="5">
    <source>
        <dbReference type="ARBA" id="ARBA00022692"/>
    </source>
</evidence>
<keyword evidence="7" id="KW-0406">Ion transport</keyword>
<dbReference type="InterPro" id="IPR036942">
    <property type="entry name" value="Beta-barrel_TonB_sf"/>
</dbReference>
<keyword evidence="16" id="KW-0675">Receptor</keyword>
<keyword evidence="17" id="KW-1185">Reference proteome</keyword>
<keyword evidence="8 12" id="KW-0798">TonB box</keyword>
<keyword evidence="6" id="KW-0408">Iron</keyword>
<dbReference type="EMBL" id="JACIDK010000002">
    <property type="protein sequence ID" value="MBB3890676.1"/>
    <property type="molecule type" value="Genomic_DNA"/>
</dbReference>
<dbReference type="Pfam" id="PF00593">
    <property type="entry name" value="TonB_dep_Rec_b-barrel"/>
    <property type="match status" value="1"/>
</dbReference>
<dbReference type="InterPro" id="IPR012910">
    <property type="entry name" value="Plug_dom"/>
</dbReference>
<comment type="caution">
    <text evidence="16">The sequence shown here is derived from an EMBL/GenBank/DDBJ whole genome shotgun (WGS) entry which is preliminary data.</text>
</comment>
<keyword evidence="3 11" id="KW-1134">Transmembrane beta strand</keyword>
<keyword evidence="10 11" id="KW-0998">Cell outer membrane</keyword>
<dbReference type="Pfam" id="PF07715">
    <property type="entry name" value="Plug"/>
    <property type="match status" value="1"/>
</dbReference>
<evidence type="ECO:0000256" key="10">
    <source>
        <dbReference type="ARBA" id="ARBA00023237"/>
    </source>
</evidence>
<dbReference type="RefSeq" id="WP_183770998.1">
    <property type="nucleotide sequence ID" value="NZ_JACIDK010000002.1"/>
</dbReference>
<keyword evidence="4" id="KW-0410">Iron transport</keyword>
<evidence type="ECO:0000256" key="2">
    <source>
        <dbReference type="ARBA" id="ARBA00022448"/>
    </source>
</evidence>
<keyword evidence="2 11" id="KW-0813">Transport</keyword>
<comment type="similarity">
    <text evidence="11 12">Belongs to the TonB-dependent receptor family.</text>
</comment>
<feature type="domain" description="TonB-dependent receptor plug" evidence="15">
    <location>
        <begin position="51"/>
        <end position="161"/>
    </location>
</feature>
<dbReference type="PROSITE" id="PS51318">
    <property type="entry name" value="TAT"/>
    <property type="match status" value="1"/>
</dbReference>
<organism evidence="16 17">
    <name type="scientific">Phenylobacterium haematophilum</name>
    <dbReference type="NCBI Taxonomy" id="98513"/>
    <lineage>
        <taxon>Bacteria</taxon>
        <taxon>Pseudomonadati</taxon>
        <taxon>Pseudomonadota</taxon>
        <taxon>Alphaproteobacteria</taxon>
        <taxon>Caulobacterales</taxon>
        <taxon>Caulobacteraceae</taxon>
        <taxon>Phenylobacterium</taxon>
    </lineage>
</organism>
<proteinExistence type="inferred from homology"/>
<sequence>MTVRTRFLNRAAHAALVAAAGLAVFAPAHALAQDTELGEVVVTAQKRSENLNDVPVSVTAISAEKLDVIQSSGGDIRVFSARIPNVTLESSYARIFPRPYIRGLGNTDFDFNASQPVSFVYDEVVMENPVLKSFPLFDIDQVEALRGPQGTLFGRNTPAGVLKFDSAKPTQSVGGFAQASYATFGTVNLQGAVSGPIIDGVLAGRLSGIWMHRDDWIDNGFTGKDDVTGGYDQSAIRGQLLYTPTEAFSALLNLHYTKLDGSPQIFRANIIQQGTNDFVSGFDREKIYQDAQPRTGQTMEGSGANVKLTYDFGDEGPTLTSITAYEHVTAYSRGDVDGGFGAVFAPPSGPGLIPFTAESADGVPYHAQWSQEFRLAGDYGGVNYTVGAFYFFEDLKIDSINFDTLAGGTRNGYAYQHQKTKAWALFANADYKLTDQLTVGGGIRYSNDKKEFIAQQTISPIGLPPTPILSADPESDDVSFNLNATYAVNDDVNLYARIAKGYRAPSIQGRLLFGSTISVADTETLMSYEAGFKADLFDRRARIDAAVYYYKVDDMQLTAVGGGANFNRLVNAEHAEGYGFEFNGEANPIEHLLLTAGLSYSHTEIQDPNLAIQPCGAPCTVLDPAGAPGTVLVDGNSLPNAPRWIANITARYAIPFRDGEFYAYTDWAYRSKINFFLYRSVEFTDDKLLEGGLRLGYVTADGKWDAAIFGRNITDDESLEGGIDFNNLTGFVNDPRTIGVELKTRF</sequence>
<name>A0A839ZWI8_9CAUL</name>